<reference evidence="11 12" key="1">
    <citation type="submission" date="2016-10" db="EMBL/GenBank/DDBJ databases">
        <title>The genome sequence of Colletotrichum fioriniae PJ7.</title>
        <authorList>
            <person name="Baroncelli R."/>
        </authorList>
    </citation>
    <scope>NUCLEOTIDE SEQUENCE [LARGE SCALE GENOMIC DNA]</scope>
    <source>
        <strain evidence="11 12">Tom-12</strain>
    </source>
</reference>
<evidence type="ECO:0000256" key="9">
    <source>
        <dbReference type="SAM" id="Phobius"/>
    </source>
</evidence>
<dbReference type="NCBIfam" id="TIGR00879">
    <property type="entry name" value="SP"/>
    <property type="match status" value="1"/>
</dbReference>
<dbReference type="SUPFAM" id="SSF103473">
    <property type="entry name" value="MFS general substrate transporter"/>
    <property type="match status" value="1"/>
</dbReference>
<dbReference type="EMBL" id="MLFU01000076">
    <property type="protein sequence ID" value="KAK1485866.1"/>
    <property type="molecule type" value="Genomic_DNA"/>
</dbReference>
<dbReference type="Gene3D" id="1.20.1250.20">
    <property type="entry name" value="MFS general substrate transporter like domains"/>
    <property type="match status" value="1"/>
</dbReference>
<feature type="non-terminal residue" evidence="11">
    <location>
        <position position="1"/>
    </location>
</feature>
<evidence type="ECO:0000313" key="11">
    <source>
        <dbReference type="EMBL" id="KAK1485866.1"/>
    </source>
</evidence>
<feature type="region of interest" description="Disordered" evidence="8">
    <location>
        <begin position="30"/>
        <end position="52"/>
    </location>
</feature>
<dbReference type="Proteomes" id="UP001227543">
    <property type="component" value="Unassembled WGS sequence"/>
</dbReference>
<keyword evidence="12" id="KW-1185">Reference proteome</keyword>
<evidence type="ECO:0000259" key="10">
    <source>
        <dbReference type="PROSITE" id="PS50850"/>
    </source>
</evidence>
<feature type="transmembrane region" description="Helical" evidence="9">
    <location>
        <begin position="333"/>
        <end position="355"/>
    </location>
</feature>
<evidence type="ECO:0000256" key="8">
    <source>
        <dbReference type="SAM" id="MobiDB-lite"/>
    </source>
</evidence>
<dbReference type="InterPro" id="IPR003663">
    <property type="entry name" value="Sugar/inositol_transpt"/>
</dbReference>
<dbReference type="InterPro" id="IPR036259">
    <property type="entry name" value="MFS_trans_sf"/>
</dbReference>
<organism evidence="11 12">
    <name type="scientific">Colletotrichum tamarilloi</name>
    <dbReference type="NCBI Taxonomy" id="1209934"/>
    <lineage>
        <taxon>Eukaryota</taxon>
        <taxon>Fungi</taxon>
        <taxon>Dikarya</taxon>
        <taxon>Ascomycota</taxon>
        <taxon>Pezizomycotina</taxon>
        <taxon>Sordariomycetes</taxon>
        <taxon>Hypocreomycetidae</taxon>
        <taxon>Glomerellales</taxon>
        <taxon>Glomerellaceae</taxon>
        <taxon>Colletotrichum</taxon>
        <taxon>Colletotrichum acutatum species complex</taxon>
    </lineage>
</organism>
<feature type="transmembrane region" description="Helical" evidence="9">
    <location>
        <begin position="125"/>
        <end position="143"/>
    </location>
</feature>
<evidence type="ECO:0000256" key="4">
    <source>
        <dbReference type="ARBA" id="ARBA00022692"/>
    </source>
</evidence>
<dbReference type="InterPro" id="IPR020846">
    <property type="entry name" value="MFS_dom"/>
</dbReference>
<keyword evidence="4 9" id="KW-0812">Transmembrane</keyword>
<dbReference type="InterPro" id="IPR050360">
    <property type="entry name" value="MFS_Sugar_Transporters"/>
</dbReference>
<feature type="compositionally biased region" description="Basic and acidic residues" evidence="8">
    <location>
        <begin position="35"/>
        <end position="52"/>
    </location>
</feature>
<dbReference type="RefSeq" id="XP_060376921.1">
    <property type="nucleotide sequence ID" value="XM_060528415.1"/>
</dbReference>
<feature type="transmembrane region" description="Helical" evidence="9">
    <location>
        <begin position="400"/>
        <end position="418"/>
    </location>
</feature>
<feature type="transmembrane region" description="Helical" evidence="9">
    <location>
        <begin position="472"/>
        <end position="492"/>
    </location>
</feature>
<proteinExistence type="inferred from homology"/>
<protein>
    <submittedName>
        <fullName evidence="11">MFS monosaccharide transporter</fullName>
    </submittedName>
</protein>
<feature type="transmembrane region" description="Helical" evidence="9">
    <location>
        <begin position="498"/>
        <end position="519"/>
    </location>
</feature>
<dbReference type="PANTHER" id="PTHR48022">
    <property type="entry name" value="PLASTIDIC GLUCOSE TRANSPORTER 4"/>
    <property type="match status" value="1"/>
</dbReference>
<feature type="transmembrane region" description="Helical" evidence="9">
    <location>
        <begin position="430"/>
        <end position="451"/>
    </location>
</feature>
<sequence length="567" mass="63058">RLPRPPSLHRSTVPEFLVHPSRAVLLVCSPSSTMSDEKTDPTVEGHAEERRDDAAAEIDTAVHIAHQTQSGAYSPWTPHMFRLYAVLFIAYLNGALNGYDGSLMGGLNGLKSYLNYFHKETVDESTGIIFAMYNIGSVAAVFFTGPANDFLGRRWGMFIGAAIVIIGTCVQATTKTYEDLYFYGRIPVANGSQLWPIPCWTIRSRIWCQFLLRFCSDLCSIIASWVIYGCAYIDGGEGTSAWRLPIWLQMVTSGIVCVGVFFIPESPRWLMANDKHEEAAKVLAKYHGEGSIDHPIVQLQLKEMVSQISTDASDKSWYDYSELWSTHSARRRLICVLGMAFFGQISGNSLSSYYLTVVLKNAGITDEKRVLALNAINPILCFFASLVGARMTDVVGRRPLLIYSIIFCSFCFAIITGTSKLATDDANNVAAANTTIAFIYIFGIVFSFGWTPLQSMYIAETLSTSTRAKGTAVGNFASAVGSTVIQYASGPAFLNIKYYFYIVFIFWDLFEAVIIYFFWPETKDRTLEELEEVFSAPNPVKKSLEPRSAETVLKTMQVGQDEKVAYV</sequence>
<evidence type="ECO:0000256" key="6">
    <source>
        <dbReference type="ARBA" id="ARBA00023136"/>
    </source>
</evidence>
<keyword evidence="3 7" id="KW-0813">Transport</keyword>
<feature type="transmembrane region" description="Helical" evidence="9">
    <location>
        <begin position="155"/>
        <end position="174"/>
    </location>
</feature>
<evidence type="ECO:0000256" key="3">
    <source>
        <dbReference type="ARBA" id="ARBA00022448"/>
    </source>
</evidence>
<accession>A0ABQ9QUR1</accession>
<evidence type="ECO:0000256" key="5">
    <source>
        <dbReference type="ARBA" id="ARBA00022989"/>
    </source>
</evidence>
<name>A0ABQ9QUR1_9PEZI</name>
<dbReference type="InterPro" id="IPR005828">
    <property type="entry name" value="MFS_sugar_transport-like"/>
</dbReference>
<dbReference type="Pfam" id="PF00083">
    <property type="entry name" value="Sugar_tr"/>
    <property type="match status" value="1"/>
</dbReference>
<dbReference type="GeneID" id="85412653"/>
<dbReference type="PANTHER" id="PTHR48022:SF70">
    <property type="entry name" value="MONOSACCHARIDE TRANSPORTER, PUTATIVE (AFU_ORTHOLOGUE AFUA_5G14540)-RELATED"/>
    <property type="match status" value="1"/>
</dbReference>
<feature type="domain" description="Major facilitator superfamily (MFS) profile" evidence="10">
    <location>
        <begin position="86"/>
        <end position="523"/>
    </location>
</feature>
<comment type="subcellular location">
    <subcellularLocation>
        <location evidence="1">Membrane</location>
        <topology evidence="1">Multi-pass membrane protein</topology>
    </subcellularLocation>
</comment>
<evidence type="ECO:0000256" key="7">
    <source>
        <dbReference type="RuleBase" id="RU003346"/>
    </source>
</evidence>
<comment type="similarity">
    <text evidence="2 7">Belongs to the major facilitator superfamily. Sugar transporter (TC 2.A.1.1) family.</text>
</comment>
<feature type="transmembrane region" description="Helical" evidence="9">
    <location>
        <begin position="370"/>
        <end position="388"/>
    </location>
</feature>
<comment type="caution">
    <text evidence="11">The sequence shown here is derived from an EMBL/GenBank/DDBJ whole genome shotgun (WGS) entry which is preliminary data.</text>
</comment>
<evidence type="ECO:0000256" key="1">
    <source>
        <dbReference type="ARBA" id="ARBA00004141"/>
    </source>
</evidence>
<feature type="transmembrane region" description="Helical" evidence="9">
    <location>
        <begin position="83"/>
        <end position="105"/>
    </location>
</feature>
<keyword evidence="5 9" id="KW-1133">Transmembrane helix</keyword>
<keyword evidence="6 9" id="KW-0472">Membrane</keyword>
<evidence type="ECO:0000256" key="2">
    <source>
        <dbReference type="ARBA" id="ARBA00010992"/>
    </source>
</evidence>
<feature type="transmembrane region" description="Helical" evidence="9">
    <location>
        <begin position="246"/>
        <end position="263"/>
    </location>
</feature>
<evidence type="ECO:0000313" key="12">
    <source>
        <dbReference type="Proteomes" id="UP001227543"/>
    </source>
</evidence>
<dbReference type="PROSITE" id="PS50850">
    <property type="entry name" value="MFS"/>
    <property type="match status" value="1"/>
</dbReference>
<gene>
    <name evidence="11" type="ORF">CTAM01_12409</name>
</gene>